<dbReference type="AlphaFoldDB" id="A0A450Y9R8"/>
<sequence>MTLIRFRRLKNQSADLSTTLCMLRIRSAGVGWNFAFVFTMILNPGIFSAYLICISLLVLQLREFLMKI</sequence>
<keyword evidence="1" id="KW-0472">Membrane</keyword>
<name>A0A450Y9R8_9GAMM</name>
<proteinExistence type="predicted"/>
<keyword evidence="1" id="KW-1133">Transmembrane helix</keyword>
<gene>
    <name evidence="2" type="ORF">BECKTC1821D_GA0114238_100422</name>
</gene>
<protein>
    <submittedName>
        <fullName evidence="2">Uncharacterized protein</fullName>
    </submittedName>
</protein>
<organism evidence="2">
    <name type="scientific">Candidatus Kentrum sp. TC</name>
    <dbReference type="NCBI Taxonomy" id="2126339"/>
    <lineage>
        <taxon>Bacteria</taxon>
        <taxon>Pseudomonadati</taxon>
        <taxon>Pseudomonadota</taxon>
        <taxon>Gammaproteobacteria</taxon>
        <taxon>Candidatus Kentrum</taxon>
    </lineage>
</organism>
<accession>A0A450Y9R8</accession>
<keyword evidence="1" id="KW-0812">Transmembrane</keyword>
<reference evidence="2" key="1">
    <citation type="submission" date="2019-02" db="EMBL/GenBank/DDBJ databases">
        <authorList>
            <person name="Gruber-Vodicka R. H."/>
            <person name="Seah K. B. B."/>
        </authorList>
    </citation>
    <scope>NUCLEOTIDE SEQUENCE</scope>
    <source>
        <strain evidence="2">BECK_BZ123</strain>
    </source>
</reference>
<feature type="transmembrane region" description="Helical" evidence="1">
    <location>
        <begin position="21"/>
        <end position="41"/>
    </location>
</feature>
<dbReference type="EMBL" id="CAADFS010000004">
    <property type="protein sequence ID" value="VFK38294.1"/>
    <property type="molecule type" value="Genomic_DNA"/>
</dbReference>
<evidence type="ECO:0000256" key="1">
    <source>
        <dbReference type="SAM" id="Phobius"/>
    </source>
</evidence>
<evidence type="ECO:0000313" key="2">
    <source>
        <dbReference type="EMBL" id="VFK38294.1"/>
    </source>
</evidence>